<accession>A0ABD3ACV6</accession>
<evidence type="ECO:0000313" key="1">
    <source>
        <dbReference type="EMBL" id="KAL3529393.1"/>
    </source>
</evidence>
<gene>
    <name evidence="1" type="ORF">ACH5RR_008715</name>
</gene>
<keyword evidence="2" id="KW-1185">Reference proteome</keyword>
<dbReference type="PANTHER" id="PTHR33064">
    <property type="entry name" value="POL PROTEIN"/>
    <property type="match status" value="1"/>
</dbReference>
<comment type="caution">
    <text evidence="1">The sequence shown here is derived from an EMBL/GenBank/DDBJ whole genome shotgun (WGS) entry which is preliminary data.</text>
</comment>
<dbReference type="AlphaFoldDB" id="A0ABD3ACV6"/>
<evidence type="ECO:0000313" key="2">
    <source>
        <dbReference type="Proteomes" id="UP001630127"/>
    </source>
</evidence>
<dbReference type="InterPro" id="IPR043128">
    <property type="entry name" value="Rev_trsase/Diguanyl_cyclase"/>
</dbReference>
<reference evidence="1 2" key="1">
    <citation type="submission" date="2024-11" db="EMBL/GenBank/DDBJ databases">
        <title>A near-complete genome assembly of Cinchona calisaya.</title>
        <authorList>
            <person name="Lian D.C."/>
            <person name="Zhao X.W."/>
            <person name="Wei L."/>
        </authorList>
    </citation>
    <scope>NUCLEOTIDE SEQUENCE [LARGE SCALE GENOMIC DNA]</scope>
    <source>
        <tissue evidence="1">Nenye</tissue>
    </source>
</reference>
<protein>
    <submittedName>
        <fullName evidence="1">Uncharacterized protein</fullName>
    </submittedName>
</protein>
<dbReference type="InterPro" id="IPR051320">
    <property type="entry name" value="Viral_Replic_Matur_Polypro"/>
</dbReference>
<sequence length="192" mass="21584">MANSTRQKALEEQFKKEDHKIHETANSMENLQLQMQEKFLLINGIIEETNKTLDFKPYLNRDVSGIKRGTGSSKGQSKQEEYTGNPGKLVRYVFLTTTGNHDSGEKEGGLGWIGGTTSVQGQSGISWACFEMDKTKVDYILDWPVPDSIKALRGFLGLIGYYRIFIRQYGVIAKPLIDLMKKDGFCCNETAT</sequence>
<dbReference type="Gene3D" id="3.30.70.270">
    <property type="match status" value="1"/>
</dbReference>
<dbReference type="EMBL" id="JBJUIK010000004">
    <property type="protein sequence ID" value="KAL3529393.1"/>
    <property type="molecule type" value="Genomic_DNA"/>
</dbReference>
<name>A0ABD3ACV6_9GENT</name>
<dbReference type="InterPro" id="IPR043502">
    <property type="entry name" value="DNA/RNA_pol_sf"/>
</dbReference>
<dbReference type="PANTHER" id="PTHR33064:SF37">
    <property type="entry name" value="RIBONUCLEASE H"/>
    <property type="match status" value="1"/>
</dbReference>
<dbReference type="SUPFAM" id="SSF56672">
    <property type="entry name" value="DNA/RNA polymerases"/>
    <property type="match status" value="1"/>
</dbReference>
<dbReference type="Proteomes" id="UP001630127">
    <property type="component" value="Unassembled WGS sequence"/>
</dbReference>
<proteinExistence type="predicted"/>
<organism evidence="1 2">
    <name type="scientific">Cinchona calisaya</name>
    <dbReference type="NCBI Taxonomy" id="153742"/>
    <lineage>
        <taxon>Eukaryota</taxon>
        <taxon>Viridiplantae</taxon>
        <taxon>Streptophyta</taxon>
        <taxon>Embryophyta</taxon>
        <taxon>Tracheophyta</taxon>
        <taxon>Spermatophyta</taxon>
        <taxon>Magnoliopsida</taxon>
        <taxon>eudicotyledons</taxon>
        <taxon>Gunneridae</taxon>
        <taxon>Pentapetalae</taxon>
        <taxon>asterids</taxon>
        <taxon>lamiids</taxon>
        <taxon>Gentianales</taxon>
        <taxon>Rubiaceae</taxon>
        <taxon>Cinchonoideae</taxon>
        <taxon>Cinchoneae</taxon>
        <taxon>Cinchona</taxon>
    </lineage>
</organism>